<evidence type="ECO:0008006" key="3">
    <source>
        <dbReference type="Google" id="ProtNLM"/>
    </source>
</evidence>
<dbReference type="PANTHER" id="PTHR20905:SF28">
    <property type="entry name" value="GH28833P-RELATED"/>
    <property type="match status" value="1"/>
</dbReference>
<dbReference type="InterPro" id="IPR016181">
    <property type="entry name" value="Acyl_CoA_acyltransferase"/>
</dbReference>
<evidence type="ECO:0000313" key="2">
    <source>
        <dbReference type="Proteomes" id="UP001152799"/>
    </source>
</evidence>
<accession>A0A9N9QPB4</accession>
<keyword evidence="2" id="KW-1185">Reference proteome</keyword>
<dbReference type="GO" id="GO:0008080">
    <property type="term" value="F:N-acetyltransferase activity"/>
    <property type="evidence" value="ECO:0007669"/>
    <property type="project" value="TreeGrafter"/>
</dbReference>
<proteinExistence type="predicted"/>
<reference evidence="1" key="1">
    <citation type="submission" date="2022-01" db="EMBL/GenBank/DDBJ databases">
        <authorList>
            <person name="King R."/>
        </authorList>
    </citation>
    <scope>NUCLEOTIDE SEQUENCE</scope>
</reference>
<dbReference type="Proteomes" id="UP001152799">
    <property type="component" value="Chromosome 4"/>
</dbReference>
<organism evidence="1 2">
    <name type="scientific">Ceutorhynchus assimilis</name>
    <name type="common">cabbage seed weevil</name>
    <dbReference type="NCBI Taxonomy" id="467358"/>
    <lineage>
        <taxon>Eukaryota</taxon>
        <taxon>Metazoa</taxon>
        <taxon>Ecdysozoa</taxon>
        <taxon>Arthropoda</taxon>
        <taxon>Hexapoda</taxon>
        <taxon>Insecta</taxon>
        <taxon>Pterygota</taxon>
        <taxon>Neoptera</taxon>
        <taxon>Endopterygota</taxon>
        <taxon>Coleoptera</taxon>
        <taxon>Polyphaga</taxon>
        <taxon>Cucujiformia</taxon>
        <taxon>Curculionidae</taxon>
        <taxon>Ceutorhynchinae</taxon>
        <taxon>Ceutorhynchus</taxon>
    </lineage>
</organism>
<dbReference type="AlphaFoldDB" id="A0A9N9QPB4"/>
<protein>
    <recommendedName>
        <fullName evidence="3">N-acetyltransferase domain-containing protein</fullName>
    </recommendedName>
</protein>
<dbReference type="SUPFAM" id="SSF55729">
    <property type="entry name" value="Acyl-CoA N-acyltransferases (Nat)"/>
    <property type="match status" value="1"/>
</dbReference>
<sequence>MSKEKRVWATSEEGKIEYVSLTPDRLDETVQLLRNYFFTRETVCEAVGLSKIPEAIAECNEVVIDTAKHGVSVVAIDKESGKVIGALMNKIQDKNTSSKQLYEEFIKKAKHPESKEIFNYLITMEDGADPFTPYNADCMMELVFLCVSPDYAQKGIGYMLCKVSLDLANLLSKGENVKTPLDNTPLPLEPKPQIVTVLWTTFKSQRIGRKLNFNHLKTVSYEDLYYNGKSYASNLGNETKFCIFECKKLQ</sequence>
<dbReference type="PANTHER" id="PTHR20905">
    <property type="entry name" value="N-ACETYLTRANSFERASE-RELATED"/>
    <property type="match status" value="1"/>
</dbReference>
<evidence type="ECO:0000313" key="1">
    <source>
        <dbReference type="EMBL" id="CAG9768027.1"/>
    </source>
</evidence>
<name>A0A9N9QPB4_9CUCU</name>
<dbReference type="OrthoDB" id="8191594at2759"/>
<dbReference type="EMBL" id="OU892280">
    <property type="protein sequence ID" value="CAG9768027.1"/>
    <property type="molecule type" value="Genomic_DNA"/>
</dbReference>
<gene>
    <name evidence="1" type="ORF">CEUTPL_LOCUS8578</name>
</gene>
<dbReference type="Gene3D" id="3.40.630.30">
    <property type="match status" value="1"/>
</dbReference>